<dbReference type="AlphaFoldDB" id="A0A511MRK2"/>
<keyword evidence="4" id="KW-1185">Reference proteome</keyword>
<protein>
    <submittedName>
        <fullName evidence="3">MerR family transcriptional regulator</fullName>
    </submittedName>
</protein>
<dbReference type="PROSITE" id="PS50937">
    <property type="entry name" value="HTH_MERR_2"/>
    <property type="match status" value="2"/>
</dbReference>
<name>A0A511MRK2_9NOCA</name>
<dbReference type="GO" id="GO:0003677">
    <property type="term" value="F:DNA binding"/>
    <property type="evidence" value="ECO:0007669"/>
    <property type="project" value="UniProtKB-KW"/>
</dbReference>
<gene>
    <name evidence="3" type="ORF">NN4_77540</name>
</gene>
<feature type="domain" description="HTH merR-type" evidence="2">
    <location>
        <begin position="123"/>
        <end position="192"/>
    </location>
</feature>
<dbReference type="InterPro" id="IPR009061">
    <property type="entry name" value="DNA-bd_dom_put_sf"/>
</dbReference>
<reference evidence="3 4" key="1">
    <citation type="submission" date="2019-07" db="EMBL/GenBank/DDBJ databases">
        <title>Whole genome shotgun sequence of Nocardia ninae NBRC 108245.</title>
        <authorList>
            <person name="Hosoyama A."/>
            <person name="Uohara A."/>
            <person name="Ohji S."/>
            <person name="Ichikawa N."/>
        </authorList>
    </citation>
    <scope>NUCLEOTIDE SEQUENCE [LARGE SCALE GENOMIC DNA]</scope>
    <source>
        <strain evidence="3 4">NBRC 108245</strain>
    </source>
</reference>
<dbReference type="PANTHER" id="PTHR30204:SF93">
    <property type="entry name" value="HTH MERR-TYPE DOMAIN-CONTAINING PROTEIN"/>
    <property type="match status" value="1"/>
</dbReference>
<accession>A0A511MRK2</accession>
<dbReference type="InterPro" id="IPR000551">
    <property type="entry name" value="MerR-type_HTH_dom"/>
</dbReference>
<evidence type="ECO:0000313" key="3">
    <source>
        <dbReference type="EMBL" id="GEM43235.1"/>
    </source>
</evidence>
<dbReference type="GO" id="GO:0003700">
    <property type="term" value="F:DNA-binding transcription factor activity"/>
    <property type="evidence" value="ECO:0007669"/>
    <property type="project" value="InterPro"/>
</dbReference>
<dbReference type="SUPFAM" id="SSF46955">
    <property type="entry name" value="Putative DNA-binding domain"/>
    <property type="match status" value="2"/>
</dbReference>
<dbReference type="Gene3D" id="1.10.1660.10">
    <property type="match status" value="2"/>
</dbReference>
<dbReference type="PANTHER" id="PTHR30204">
    <property type="entry name" value="REDOX-CYCLING DRUG-SENSING TRANSCRIPTIONAL ACTIVATOR SOXR"/>
    <property type="match status" value="1"/>
</dbReference>
<sequence length="247" mass="27674">MAARTLRPADLAREHGLSTQAVRNYEDEGILPAAERSDAGYRRYSEVHARALRAFLALRVGYGHQTSAAMLRAAHRGDETALFRLIDQAHADLLHERKTLDEVAAALDTLAAAPRPVEDRSHGLTIGALAHRLGMHPASLRKWEDAGILRPHRERATGYRIYPPDVVRDAHLTRQLRRGGYPLPRIKLFVDHLRAVGDSEDLSDVLEEWRARLNQRSRVMLAAAPHLDAYLSADRSAERDMAAAKRE</sequence>
<proteinExistence type="predicted"/>
<feature type="domain" description="HTH merR-type" evidence="2">
    <location>
        <begin position="5"/>
        <end position="53"/>
    </location>
</feature>
<evidence type="ECO:0000313" key="4">
    <source>
        <dbReference type="Proteomes" id="UP000321424"/>
    </source>
</evidence>
<dbReference type="InterPro" id="IPR047057">
    <property type="entry name" value="MerR_fam"/>
</dbReference>
<keyword evidence="1" id="KW-0238">DNA-binding</keyword>
<organism evidence="3 4">
    <name type="scientific">Nocardia ninae NBRC 108245</name>
    <dbReference type="NCBI Taxonomy" id="1210091"/>
    <lineage>
        <taxon>Bacteria</taxon>
        <taxon>Bacillati</taxon>
        <taxon>Actinomycetota</taxon>
        <taxon>Actinomycetes</taxon>
        <taxon>Mycobacteriales</taxon>
        <taxon>Nocardiaceae</taxon>
        <taxon>Nocardia</taxon>
    </lineage>
</organism>
<evidence type="ECO:0000259" key="2">
    <source>
        <dbReference type="PROSITE" id="PS50937"/>
    </source>
</evidence>
<dbReference type="Pfam" id="PF00376">
    <property type="entry name" value="MerR"/>
    <property type="match status" value="1"/>
</dbReference>
<dbReference type="Pfam" id="PF13411">
    <property type="entry name" value="MerR_1"/>
    <property type="match status" value="1"/>
</dbReference>
<dbReference type="Proteomes" id="UP000321424">
    <property type="component" value="Unassembled WGS sequence"/>
</dbReference>
<dbReference type="RefSeq" id="WP_246181314.1">
    <property type="nucleotide sequence ID" value="NZ_BJXA01000090.1"/>
</dbReference>
<evidence type="ECO:0000256" key="1">
    <source>
        <dbReference type="ARBA" id="ARBA00023125"/>
    </source>
</evidence>
<comment type="caution">
    <text evidence="3">The sequence shown here is derived from an EMBL/GenBank/DDBJ whole genome shotgun (WGS) entry which is preliminary data.</text>
</comment>
<dbReference type="SMART" id="SM00422">
    <property type="entry name" value="HTH_MERR"/>
    <property type="match status" value="2"/>
</dbReference>
<dbReference type="EMBL" id="BJXA01000090">
    <property type="protein sequence ID" value="GEM43235.1"/>
    <property type="molecule type" value="Genomic_DNA"/>
</dbReference>